<evidence type="ECO:0000313" key="4">
    <source>
        <dbReference type="Proteomes" id="UP000664203"/>
    </source>
</evidence>
<protein>
    <submittedName>
        <fullName evidence="3">Uncharacterized protein</fullName>
    </submittedName>
</protein>
<feature type="signal peptide" evidence="2">
    <location>
        <begin position="1"/>
        <end position="18"/>
    </location>
</feature>
<feature type="region of interest" description="Disordered" evidence="1">
    <location>
        <begin position="174"/>
        <end position="193"/>
    </location>
</feature>
<keyword evidence="4" id="KW-1185">Reference proteome</keyword>
<keyword evidence="2" id="KW-0732">Signal</keyword>
<evidence type="ECO:0000256" key="2">
    <source>
        <dbReference type="SAM" id="SignalP"/>
    </source>
</evidence>
<organism evidence="3 4">
    <name type="scientific">Alectoria fallacina</name>
    <dbReference type="NCBI Taxonomy" id="1903189"/>
    <lineage>
        <taxon>Eukaryota</taxon>
        <taxon>Fungi</taxon>
        <taxon>Dikarya</taxon>
        <taxon>Ascomycota</taxon>
        <taxon>Pezizomycotina</taxon>
        <taxon>Lecanoromycetes</taxon>
        <taxon>OSLEUM clade</taxon>
        <taxon>Lecanoromycetidae</taxon>
        <taxon>Lecanorales</taxon>
        <taxon>Lecanorineae</taxon>
        <taxon>Parmeliaceae</taxon>
        <taxon>Alectoria</taxon>
    </lineage>
</organism>
<comment type="caution">
    <text evidence="3">The sequence shown here is derived from an EMBL/GenBank/DDBJ whole genome shotgun (WGS) entry which is preliminary data.</text>
</comment>
<name>A0A8H3J8E1_9LECA</name>
<dbReference type="Proteomes" id="UP000664203">
    <property type="component" value="Unassembled WGS sequence"/>
</dbReference>
<dbReference type="EMBL" id="CAJPDR010000745">
    <property type="protein sequence ID" value="CAF9942338.1"/>
    <property type="molecule type" value="Genomic_DNA"/>
</dbReference>
<evidence type="ECO:0000313" key="3">
    <source>
        <dbReference type="EMBL" id="CAF9942338.1"/>
    </source>
</evidence>
<dbReference type="OrthoDB" id="5393409at2759"/>
<reference evidence="3" key="1">
    <citation type="submission" date="2021-03" db="EMBL/GenBank/DDBJ databases">
        <authorList>
            <person name="Tagirdzhanova G."/>
        </authorList>
    </citation>
    <scope>NUCLEOTIDE SEQUENCE</scope>
</reference>
<sequence>MKLPPGLSLFMLASFTASTPTTRIRQISNNYHSLDFIQAPESIHCQPLPGRISLHACAGAILRLPIDHTIGIFHSDGAGDGIKLPVSRTYNDCNVLVEMRGDTTDQDMGSWLDLGVAAAEMNRQCTRNIVSYRRYGSAWMNTGELDRIRIRLRPAEGSREVHGNGTRKNEKEWVHMRSDQAKSIREKPKGMSGKVEQRFGTDFMLCREA</sequence>
<evidence type="ECO:0000256" key="1">
    <source>
        <dbReference type="SAM" id="MobiDB-lite"/>
    </source>
</evidence>
<dbReference type="AlphaFoldDB" id="A0A8H3J8E1"/>
<gene>
    <name evidence="3" type="ORF">ALECFALPRED_009703</name>
</gene>
<feature type="chain" id="PRO_5034386113" evidence="2">
    <location>
        <begin position="19"/>
        <end position="209"/>
    </location>
</feature>
<proteinExistence type="predicted"/>
<accession>A0A8H3J8E1</accession>